<dbReference type="PRINTS" id="PR01038">
    <property type="entry name" value="TRNASYNTHARG"/>
</dbReference>
<dbReference type="InterPro" id="IPR036695">
    <property type="entry name" value="Arg-tRNA-synth_N_sf"/>
</dbReference>
<dbReference type="InterPro" id="IPR035684">
    <property type="entry name" value="ArgRS_core"/>
</dbReference>
<dbReference type="Proteomes" id="UP000596004">
    <property type="component" value="Chromosome"/>
</dbReference>
<reference evidence="7" key="1">
    <citation type="submission" date="2020-11" db="EMBL/GenBank/DDBJ databases">
        <title>Connecting structure to function with the recovery of over 1000 high-quality activated sludge metagenome-assembled genomes encoding full-length rRNA genes using long-read sequencing.</title>
        <authorList>
            <person name="Singleton C.M."/>
            <person name="Petriglieri F."/>
            <person name="Kristensen J.M."/>
            <person name="Kirkegaard R.H."/>
            <person name="Michaelsen T.Y."/>
            <person name="Andersen M.H."/>
            <person name="Karst S.M."/>
            <person name="Dueholm M.S."/>
            <person name="Nielsen P.H."/>
            <person name="Albertsen M."/>
        </authorList>
    </citation>
    <scope>NUCLEOTIDE SEQUENCE</scope>
    <source>
        <strain evidence="7">Fred_18-Q3-R57-64_BAT3C.431</strain>
    </source>
</reference>
<sequence>MSLAQAKERVAELVDGLLLGNSPGKTTIVGFISQPTDPKFGHLTLPVFRFTPKGEKPPVYAEKLANELNLSTDNFRFESVGPYINIFLDEKQMNKDILASAVAAPKIPGKDAQQVMVEFVSPNTNKPLHLGHVRNMALGESIARLLEHQGHRVLRAQIINDRGVHICKSMLAYQRFGKGETPQSIDMKGDYFVGKYYVLFKQKADADPKLEEEAQFMLQRWEQDDPTVRELWEKMNAWWFEGVQQSYRLFGIQFDKNYYESMIYDKGKNIALAAYESGKFIKLENGAIAAPLKSFGLPDKVVLRSDGTTMYVTQDIYLAQQRFRDYPELGKIIYVVGSEQDLHFQQLFAILQLLGVPQARQCYHLSYGLIEKPGGERCPRAQGRRSMPTKHSMRSIAWPATNC</sequence>
<evidence type="ECO:0000256" key="3">
    <source>
        <dbReference type="ARBA" id="ARBA00022840"/>
    </source>
</evidence>
<organism evidence="7">
    <name type="scientific">Candidatus Iainarchaeum sp</name>
    <dbReference type="NCBI Taxonomy" id="3101447"/>
    <lineage>
        <taxon>Archaea</taxon>
        <taxon>Candidatus Iainarchaeota</taxon>
        <taxon>Candidatus Iainarchaeia</taxon>
        <taxon>Candidatus Iainarchaeales</taxon>
        <taxon>Candidatus Iainarchaeaceae</taxon>
        <taxon>Candidatus Iainarchaeum</taxon>
    </lineage>
</organism>
<keyword evidence="3 5" id="KW-0067">ATP-binding</keyword>
<feature type="domain" description="Arginyl tRNA synthetase N-terminal" evidence="6">
    <location>
        <begin position="4"/>
        <end position="88"/>
    </location>
</feature>
<evidence type="ECO:0000256" key="5">
    <source>
        <dbReference type="RuleBase" id="RU363038"/>
    </source>
</evidence>
<keyword evidence="2 5" id="KW-0547">Nucleotide-binding</keyword>
<keyword evidence="1 5" id="KW-0436">Ligase</keyword>
<evidence type="ECO:0000256" key="1">
    <source>
        <dbReference type="ARBA" id="ARBA00022598"/>
    </source>
</evidence>
<dbReference type="GO" id="GO:0005524">
    <property type="term" value="F:ATP binding"/>
    <property type="evidence" value="ECO:0007669"/>
    <property type="project" value="UniProtKB-KW"/>
</dbReference>
<keyword evidence="4 5" id="KW-0030">Aminoacyl-tRNA synthetase</keyword>
<proteinExistence type="inferred from homology"/>
<dbReference type="InterPro" id="IPR001412">
    <property type="entry name" value="aa-tRNA-synth_I_CS"/>
</dbReference>
<dbReference type="Gene3D" id="3.30.1360.70">
    <property type="entry name" value="Arginyl tRNA synthetase N-terminal domain"/>
    <property type="match status" value="1"/>
</dbReference>
<dbReference type="GO" id="GO:0004814">
    <property type="term" value="F:arginine-tRNA ligase activity"/>
    <property type="evidence" value="ECO:0007669"/>
    <property type="project" value="InterPro"/>
</dbReference>
<evidence type="ECO:0000313" key="7">
    <source>
        <dbReference type="EMBL" id="QQR92125.1"/>
    </source>
</evidence>
<dbReference type="PANTHER" id="PTHR11956:SF5">
    <property type="entry name" value="ARGININE--TRNA LIGASE, CYTOPLASMIC"/>
    <property type="match status" value="1"/>
</dbReference>
<dbReference type="AlphaFoldDB" id="A0A7T9DIS2"/>
<dbReference type="SUPFAM" id="SSF55190">
    <property type="entry name" value="Arginyl-tRNA synthetase (ArgRS), N-terminal 'additional' domain"/>
    <property type="match status" value="1"/>
</dbReference>
<evidence type="ECO:0000256" key="2">
    <source>
        <dbReference type="ARBA" id="ARBA00022741"/>
    </source>
</evidence>
<evidence type="ECO:0000259" key="6">
    <source>
        <dbReference type="SMART" id="SM01016"/>
    </source>
</evidence>
<evidence type="ECO:0000256" key="4">
    <source>
        <dbReference type="ARBA" id="ARBA00023146"/>
    </source>
</evidence>
<dbReference type="SMART" id="SM01016">
    <property type="entry name" value="Arg_tRNA_synt_N"/>
    <property type="match status" value="1"/>
</dbReference>
<dbReference type="PANTHER" id="PTHR11956">
    <property type="entry name" value="ARGINYL-TRNA SYNTHETASE"/>
    <property type="match status" value="1"/>
</dbReference>
<dbReference type="EMBL" id="CP064981">
    <property type="protein sequence ID" value="QQR92125.1"/>
    <property type="molecule type" value="Genomic_DNA"/>
</dbReference>
<dbReference type="InterPro" id="IPR001278">
    <property type="entry name" value="Arg-tRNA-ligase"/>
</dbReference>
<gene>
    <name evidence="7" type="primary">argS</name>
    <name evidence="7" type="ORF">IPJ89_03090</name>
</gene>
<dbReference type="PROSITE" id="PS00178">
    <property type="entry name" value="AA_TRNA_LIGASE_I"/>
    <property type="match status" value="1"/>
</dbReference>
<name>A0A7T9DIS2_9ARCH</name>
<dbReference type="Pfam" id="PF00750">
    <property type="entry name" value="tRNA-synt_1d"/>
    <property type="match status" value="1"/>
</dbReference>
<keyword evidence="5" id="KW-0648">Protein biosynthesis</keyword>
<dbReference type="InterPro" id="IPR005148">
    <property type="entry name" value="Arg-tRNA-synth_N"/>
</dbReference>
<dbReference type="Pfam" id="PF03485">
    <property type="entry name" value="Arg_tRNA_synt_N"/>
    <property type="match status" value="1"/>
</dbReference>
<accession>A0A7T9DIS2</accession>
<dbReference type="Gene3D" id="3.40.50.620">
    <property type="entry name" value="HUPs"/>
    <property type="match status" value="1"/>
</dbReference>
<dbReference type="InterPro" id="IPR014729">
    <property type="entry name" value="Rossmann-like_a/b/a_fold"/>
</dbReference>
<comment type="similarity">
    <text evidence="5">Belongs to the class-I aminoacyl-tRNA synthetase family.</text>
</comment>
<dbReference type="SUPFAM" id="SSF52374">
    <property type="entry name" value="Nucleotidylyl transferase"/>
    <property type="match status" value="1"/>
</dbReference>
<dbReference type="GO" id="GO:0006420">
    <property type="term" value="P:arginyl-tRNA aminoacylation"/>
    <property type="evidence" value="ECO:0007669"/>
    <property type="project" value="InterPro"/>
</dbReference>
<protein>
    <submittedName>
        <fullName evidence="7">Arginine--tRNA ligase</fullName>
    </submittedName>
</protein>
<dbReference type="GO" id="GO:0005737">
    <property type="term" value="C:cytoplasm"/>
    <property type="evidence" value="ECO:0007669"/>
    <property type="project" value="InterPro"/>
</dbReference>